<dbReference type="RefSeq" id="WP_305007781.1">
    <property type="nucleotide sequence ID" value="NZ_JAUQSY010000011.1"/>
</dbReference>
<sequence>MELSGKVAIVTGVSSGIGRAVAEALLAKGMAVAGWGRHAPEGLTHERFQFFTCDVRDEHSVIEAFTNTQRELGPEIQVLVNNAGIGKFGAVANFKSEDWHDLFDTNVHGLFYCTRVALPQMQQQKGGHIVNVASLAGTAGSAHMAGYCATKYAVRGFSDALFKEVRPQGIRVTCVMPGSVETNFNGAEPGSEPNPHKMQPEDIAAAIVHALAAPQATMISEIQLRPTNPK</sequence>
<dbReference type="PRINTS" id="PR00080">
    <property type="entry name" value="SDRFAMILY"/>
</dbReference>
<evidence type="ECO:0000256" key="1">
    <source>
        <dbReference type="ARBA" id="ARBA00006484"/>
    </source>
</evidence>
<dbReference type="PRINTS" id="PR00081">
    <property type="entry name" value="GDHRDH"/>
</dbReference>
<proteinExistence type="inferred from homology"/>
<dbReference type="EMBL" id="JAUQSY010000011">
    <property type="protein sequence ID" value="MDO7876419.1"/>
    <property type="molecule type" value="Genomic_DNA"/>
</dbReference>
<dbReference type="InterPro" id="IPR002347">
    <property type="entry name" value="SDR_fam"/>
</dbReference>
<evidence type="ECO:0000313" key="5">
    <source>
        <dbReference type="Proteomes" id="UP001176429"/>
    </source>
</evidence>
<dbReference type="Gene3D" id="3.40.50.720">
    <property type="entry name" value="NAD(P)-binding Rossmann-like Domain"/>
    <property type="match status" value="1"/>
</dbReference>
<comment type="similarity">
    <text evidence="1 3">Belongs to the short-chain dehydrogenases/reductases (SDR) family.</text>
</comment>
<keyword evidence="5" id="KW-1185">Reference proteome</keyword>
<dbReference type="InterPro" id="IPR036291">
    <property type="entry name" value="NAD(P)-bd_dom_sf"/>
</dbReference>
<accession>A0ABT9BDT6</accession>
<keyword evidence="2" id="KW-0560">Oxidoreductase</keyword>
<dbReference type="SUPFAM" id="SSF51735">
    <property type="entry name" value="NAD(P)-binding Rossmann-fold domains"/>
    <property type="match status" value="1"/>
</dbReference>
<evidence type="ECO:0000256" key="3">
    <source>
        <dbReference type="RuleBase" id="RU000363"/>
    </source>
</evidence>
<comment type="caution">
    <text evidence="4">The sequence shown here is derived from an EMBL/GenBank/DDBJ whole genome shotgun (WGS) entry which is preliminary data.</text>
</comment>
<gene>
    <name evidence="4" type="ORF">Q5H93_16870</name>
</gene>
<protein>
    <submittedName>
        <fullName evidence="4">SDR family NAD(P)-dependent oxidoreductase</fullName>
    </submittedName>
</protein>
<dbReference type="Proteomes" id="UP001176429">
    <property type="component" value="Unassembled WGS sequence"/>
</dbReference>
<dbReference type="PANTHER" id="PTHR43115:SF4">
    <property type="entry name" value="DEHYDROGENASE_REDUCTASE SDR FAMILY MEMBER 11"/>
    <property type="match status" value="1"/>
</dbReference>
<dbReference type="CDD" id="cd05233">
    <property type="entry name" value="SDR_c"/>
    <property type="match status" value="1"/>
</dbReference>
<evidence type="ECO:0000313" key="4">
    <source>
        <dbReference type="EMBL" id="MDO7876419.1"/>
    </source>
</evidence>
<dbReference type="PANTHER" id="PTHR43115">
    <property type="entry name" value="DEHYDROGENASE/REDUCTASE SDR FAMILY MEMBER 11"/>
    <property type="match status" value="1"/>
</dbReference>
<reference evidence="4" key="1">
    <citation type="submission" date="2023-07" db="EMBL/GenBank/DDBJ databases">
        <authorList>
            <person name="Kim M.K."/>
        </authorList>
    </citation>
    <scope>NUCLEOTIDE SEQUENCE</scope>
    <source>
        <strain evidence="4">ASUV-10-1</strain>
    </source>
</reference>
<dbReference type="Pfam" id="PF00106">
    <property type="entry name" value="adh_short"/>
    <property type="match status" value="1"/>
</dbReference>
<name>A0ABT9BDT6_9BACT</name>
<evidence type="ECO:0000256" key="2">
    <source>
        <dbReference type="ARBA" id="ARBA00023002"/>
    </source>
</evidence>
<organism evidence="4 5">
    <name type="scientific">Hymenobacter aranciens</name>
    <dbReference type="NCBI Taxonomy" id="3063996"/>
    <lineage>
        <taxon>Bacteria</taxon>
        <taxon>Pseudomonadati</taxon>
        <taxon>Bacteroidota</taxon>
        <taxon>Cytophagia</taxon>
        <taxon>Cytophagales</taxon>
        <taxon>Hymenobacteraceae</taxon>
        <taxon>Hymenobacter</taxon>
    </lineage>
</organism>